<evidence type="ECO:0000256" key="6">
    <source>
        <dbReference type="ARBA" id="ARBA00023163"/>
    </source>
</evidence>
<keyword evidence="3 8" id="KW-0863">Zinc-finger</keyword>
<evidence type="ECO:0000256" key="2">
    <source>
        <dbReference type="ARBA" id="ARBA00022723"/>
    </source>
</evidence>
<dbReference type="Proteomes" id="UP001154078">
    <property type="component" value="Chromosome 8"/>
</dbReference>
<dbReference type="SUPFAM" id="SSF53098">
    <property type="entry name" value="Ribonuclease H-like"/>
    <property type="match status" value="1"/>
</dbReference>
<dbReference type="PANTHER" id="PTHR46481:SF10">
    <property type="entry name" value="ZINC FINGER BED DOMAIN-CONTAINING PROTEIN 39"/>
    <property type="match status" value="1"/>
</dbReference>
<evidence type="ECO:0000256" key="4">
    <source>
        <dbReference type="ARBA" id="ARBA00022833"/>
    </source>
</evidence>
<protein>
    <recommendedName>
        <fullName evidence="10">BED-type domain-containing protein</fullName>
    </recommendedName>
</protein>
<proteinExistence type="predicted"/>
<evidence type="ECO:0000313" key="12">
    <source>
        <dbReference type="Proteomes" id="UP001154078"/>
    </source>
</evidence>
<evidence type="ECO:0000256" key="5">
    <source>
        <dbReference type="ARBA" id="ARBA00023015"/>
    </source>
</evidence>
<evidence type="ECO:0000256" key="3">
    <source>
        <dbReference type="ARBA" id="ARBA00022771"/>
    </source>
</evidence>
<dbReference type="AlphaFoldDB" id="A0A9P0FL41"/>
<keyword evidence="12" id="KW-1185">Reference proteome</keyword>
<dbReference type="PROSITE" id="PS50808">
    <property type="entry name" value="ZF_BED"/>
    <property type="match status" value="1"/>
</dbReference>
<keyword evidence="6" id="KW-0804">Transcription</keyword>
<evidence type="ECO:0000256" key="8">
    <source>
        <dbReference type="PROSITE-ProRule" id="PRU00027"/>
    </source>
</evidence>
<feature type="domain" description="BED-type" evidence="10">
    <location>
        <begin position="4"/>
        <end position="55"/>
    </location>
</feature>
<keyword evidence="5" id="KW-0805">Transcription regulation</keyword>
<dbReference type="Pfam" id="PF02892">
    <property type="entry name" value="zf-BED"/>
    <property type="match status" value="1"/>
</dbReference>
<feature type="compositionally biased region" description="Polar residues" evidence="9">
    <location>
        <begin position="62"/>
        <end position="81"/>
    </location>
</feature>
<dbReference type="GO" id="GO:0003677">
    <property type="term" value="F:DNA binding"/>
    <property type="evidence" value="ECO:0007669"/>
    <property type="project" value="InterPro"/>
</dbReference>
<gene>
    <name evidence="11" type="ORF">MELIAE_LOCUS11047</name>
</gene>
<feature type="region of interest" description="Disordered" evidence="9">
    <location>
        <begin position="51"/>
        <end position="82"/>
    </location>
</feature>
<dbReference type="InterPro" id="IPR052035">
    <property type="entry name" value="ZnF_BED_domain_contain"/>
</dbReference>
<dbReference type="PANTHER" id="PTHR46481">
    <property type="entry name" value="ZINC FINGER BED DOMAIN-CONTAINING PROTEIN 4"/>
    <property type="match status" value="1"/>
</dbReference>
<dbReference type="GO" id="GO:0005634">
    <property type="term" value="C:nucleus"/>
    <property type="evidence" value="ECO:0007669"/>
    <property type="project" value="UniProtKB-SubCell"/>
</dbReference>
<sequence>MAPAQKSIVWSFFEISPDKLFATCKLCSQKLKYFTSTGNLKLHITRKHPIQYSEHLRKENPSETPDQETLTEGTPDSQTIKSNDHSVANEAEILPVASTSSTCDNMSLRLTTSVKRVSTSSSNQITKQRRQLKLFGGKNSNELSEEQKTKCDLSLLKLIAKDFQPLSIVENSGFLEYSKTLNPLYKVPSRNILTNNLLSTKYLEEVTKLKSKLQEVKYVSLTTDIWQSDSNISYLSLTCHFVHDMTLHSRVLSVNEMSSIHHTGQNIAADISAILTEWDLDAKIVTIVSDNGANVKNAITVHLRKYHHPCVAHTLNLISKEALNENPELKKLITKCKNLVAYFKHSAIATGKLKKCQEDMGEPILKVKQAVETRWNSILIMLERLLLIKNPLSVAIANLPTAPDFIDAAEWNIISEYVPLLKPLELMTTELSGEKYVTMSTVIPLTRGLQLSIRNLKPNTEMGLWLQSKLLETISKRLGILESNKIWPKAHFLTHALRKLPLVWKKMLKMHKCGYWTRFLQNFAFQMLKQKQKLTQKRVLRIRDHQRIATSQVIQ</sequence>
<dbReference type="InterPro" id="IPR003656">
    <property type="entry name" value="Znf_BED"/>
</dbReference>
<organism evidence="11 12">
    <name type="scientific">Brassicogethes aeneus</name>
    <name type="common">Rape pollen beetle</name>
    <name type="synonym">Meligethes aeneus</name>
    <dbReference type="NCBI Taxonomy" id="1431903"/>
    <lineage>
        <taxon>Eukaryota</taxon>
        <taxon>Metazoa</taxon>
        <taxon>Ecdysozoa</taxon>
        <taxon>Arthropoda</taxon>
        <taxon>Hexapoda</taxon>
        <taxon>Insecta</taxon>
        <taxon>Pterygota</taxon>
        <taxon>Neoptera</taxon>
        <taxon>Endopterygota</taxon>
        <taxon>Coleoptera</taxon>
        <taxon>Polyphaga</taxon>
        <taxon>Cucujiformia</taxon>
        <taxon>Nitidulidae</taxon>
        <taxon>Meligethinae</taxon>
        <taxon>Brassicogethes</taxon>
    </lineage>
</organism>
<dbReference type="GO" id="GO:0009791">
    <property type="term" value="P:post-embryonic development"/>
    <property type="evidence" value="ECO:0007669"/>
    <property type="project" value="UniProtKB-ARBA"/>
</dbReference>
<name>A0A9P0FL41_BRAAE</name>
<dbReference type="SUPFAM" id="SSF57667">
    <property type="entry name" value="beta-beta-alpha zinc fingers"/>
    <property type="match status" value="1"/>
</dbReference>
<dbReference type="SUPFAM" id="SSF140996">
    <property type="entry name" value="Hermes dimerisation domain"/>
    <property type="match status" value="1"/>
</dbReference>
<dbReference type="OrthoDB" id="2438421at2759"/>
<dbReference type="InterPro" id="IPR012337">
    <property type="entry name" value="RNaseH-like_sf"/>
</dbReference>
<dbReference type="SMART" id="SM00614">
    <property type="entry name" value="ZnF_BED"/>
    <property type="match status" value="1"/>
</dbReference>
<evidence type="ECO:0000256" key="9">
    <source>
        <dbReference type="SAM" id="MobiDB-lite"/>
    </source>
</evidence>
<comment type="subcellular location">
    <subcellularLocation>
        <location evidence="1">Nucleus</location>
    </subcellularLocation>
</comment>
<dbReference type="GO" id="GO:0008270">
    <property type="term" value="F:zinc ion binding"/>
    <property type="evidence" value="ECO:0007669"/>
    <property type="project" value="UniProtKB-KW"/>
</dbReference>
<dbReference type="EMBL" id="OV121139">
    <property type="protein sequence ID" value="CAH0561709.1"/>
    <property type="molecule type" value="Genomic_DNA"/>
</dbReference>
<dbReference type="InterPro" id="IPR036236">
    <property type="entry name" value="Znf_C2H2_sf"/>
</dbReference>
<evidence type="ECO:0000256" key="7">
    <source>
        <dbReference type="ARBA" id="ARBA00023242"/>
    </source>
</evidence>
<evidence type="ECO:0000256" key="1">
    <source>
        <dbReference type="ARBA" id="ARBA00004123"/>
    </source>
</evidence>
<accession>A0A9P0FL41</accession>
<evidence type="ECO:0000313" key="11">
    <source>
        <dbReference type="EMBL" id="CAH0561709.1"/>
    </source>
</evidence>
<keyword evidence="4" id="KW-0862">Zinc</keyword>
<reference evidence="11" key="1">
    <citation type="submission" date="2021-12" db="EMBL/GenBank/DDBJ databases">
        <authorList>
            <person name="King R."/>
        </authorList>
    </citation>
    <scope>NUCLEOTIDE SEQUENCE</scope>
</reference>
<evidence type="ECO:0000259" key="10">
    <source>
        <dbReference type="PROSITE" id="PS50808"/>
    </source>
</evidence>
<keyword evidence="7" id="KW-0539">Nucleus</keyword>
<keyword evidence="2" id="KW-0479">Metal-binding</keyword>